<dbReference type="NCBIfam" id="TIGR02238">
    <property type="entry name" value="recomb_DMC1"/>
    <property type="match status" value="1"/>
</dbReference>
<comment type="similarity">
    <text evidence="2">Belongs to the RecA family. DMC1 subfamily.</text>
</comment>
<dbReference type="GO" id="GO:0005524">
    <property type="term" value="F:ATP binding"/>
    <property type="evidence" value="ECO:0007669"/>
    <property type="project" value="UniProtKB-KW"/>
</dbReference>
<dbReference type="SUPFAM" id="SSF52540">
    <property type="entry name" value="P-loop containing nucleoside triphosphate hydrolases"/>
    <property type="match status" value="1"/>
</dbReference>
<evidence type="ECO:0000256" key="6">
    <source>
        <dbReference type="ARBA" id="ARBA00023242"/>
    </source>
</evidence>
<dbReference type="GO" id="GO:0140664">
    <property type="term" value="F:ATP-dependent DNA damage sensor activity"/>
    <property type="evidence" value="ECO:0007669"/>
    <property type="project" value="InterPro"/>
</dbReference>
<feature type="domain" description="RecA family profile 2" evidence="11">
    <location>
        <begin position="250"/>
        <end position="303"/>
    </location>
</feature>
<dbReference type="PANTHER" id="PTHR22942:SF30">
    <property type="entry name" value="MEIOTIC RECOMBINATION PROTEIN DMC1_LIM15 HOMOLOG"/>
    <property type="match status" value="1"/>
</dbReference>
<keyword evidence="6" id="KW-0539">Nucleus</keyword>
<comment type="subcellular location">
    <subcellularLocation>
        <location evidence="1">Nucleus</location>
    </subcellularLocation>
</comment>
<dbReference type="VEuPathDB" id="ToxoDB:EMWEY_00033970"/>
<dbReference type="GO" id="GO:0000150">
    <property type="term" value="F:DNA strand exchange activity"/>
    <property type="evidence" value="ECO:0007669"/>
    <property type="project" value="InterPro"/>
</dbReference>
<feature type="domain" description="RecA family profile 1" evidence="10">
    <location>
        <begin position="72"/>
        <end position="243"/>
    </location>
</feature>
<sequence>MSISSRYDPDDRKQKRVDFTSFSSLVMCQKKDLALVKGLSEAKVEKIVEAAMKLELCNSFISGGELINRRAKVVKITTGAPQLDQLLGGGIESMSITEIFGENRCGKTQICHTLCVTAQLPREMGGGCGKVCYIDTEATFRPEKICLIAERFGLDGAGVLDNIMYARAYTTEHMHQLFTVAAAKMSEEKFALLLVDSIMALFRVDYSGRGELADRQQKLNKMLSSLTKMSEQYNIAVVLTNQVMSDPGGGLTFVANPTKPIGGHVLGHASTTRLSLRKGKGDQRICKVYDAPNLAESECIFQL</sequence>
<evidence type="ECO:0000313" key="12">
    <source>
        <dbReference type="EMBL" id="CDJ60710.1"/>
    </source>
</evidence>
<evidence type="ECO:0000256" key="5">
    <source>
        <dbReference type="ARBA" id="ARBA00023125"/>
    </source>
</evidence>
<evidence type="ECO:0000259" key="11">
    <source>
        <dbReference type="PROSITE" id="PS50163"/>
    </source>
</evidence>
<keyword evidence="5" id="KW-0238">DNA-binding</keyword>
<evidence type="ECO:0000259" key="10">
    <source>
        <dbReference type="PROSITE" id="PS50162"/>
    </source>
</evidence>
<name>U6MGD6_EIMMA</name>
<evidence type="ECO:0000256" key="4">
    <source>
        <dbReference type="ARBA" id="ARBA00022840"/>
    </source>
</evidence>
<dbReference type="InterPro" id="IPR011940">
    <property type="entry name" value="Dmc1"/>
</dbReference>
<dbReference type="GeneID" id="25337383"/>
<keyword evidence="7" id="KW-0469">Meiosis</keyword>
<keyword evidence="13" id="KW-1185">Reference proteome</keyword>
<dbReference type="Gene3D" id="3.40.50.300">
    <property type="entry name" value="P-loop containing nucleotide triphosphate hydrolases"/>
    <property type="match status" value="1"/>
</dbReference>
<protein>
    <submittedName>
        <fullName evidence="12">Meiotic recombination protein DMC1-like protein, putative</fullName>
    </submittedName>
</protein>
<evidence type="ECO:0000256" key="8">
    <source>
        <dbReference type="ARBA" id="ARBA00023306"/>
    </source>
</evidence>
<keyword evidence="3 9" id="KW-0547">Nucleotide-binding</keyword>
<dbReference type="AlphaFoldDB" id="U6MGD6"/>
<dbReference type="FunFam" id="3.40.50.300:FF:000239">
    <property type="entry name" value="Meiotic recombination protein DMC1"/>
    <property type="match status" value="1"/>
</dbReference>
<dbReference type="Proteomes" id="UP000030763">
    <property type="component" value="Unassembled WGS sequence"/>
</dbReference>
<evidence type="ECO:0000256" key="7">
    <source>
        <dbReference type="ARBA" id="ARBA00023254"/>
    </source>
</evidence>
<dbReference type="OrthoDB" id="10251254at2759"/>
<gene>
    <name evidence="12" type="ORF">EMWEY_00033970</name>
</gene>
<dbReference type="GO" id="GO:0003690">
    <property type="term" value="F:double-stranded DNA binding"/>
    <property type="evidence" value="ECO:0007669"/>
    <property type="project" value="TreeGrafter"/>
</dbReference>
<dbReference type="GO" id="GO:0042148">
    <property type="term" value="P:DNA strand invasion"/>
    <property type="evidence" value="ECO:0007669"/>
    <property type="project" value="TreeGrafter"/>
</dbReference>
<organism evidence="12 13">
    <name type="scientific">Eimeria maxima</name>
    <name type="common">Coccidian parasite</name>
    <dbReference type="NCBI Taxonomy" id="5804"/>
    <lineage>
        <taxon>Eukaryota</taxon>
        <taxon>Sar</taxon>
        <taxon>Alveolata</taxon>
        <taxon>Apicomplexa</taxon>
        <taxon>Conoidasida</taxon>
        <taxon>Coccidia</taxon>
        <taxon>Eucoccidiorida</taxon>
        <taxon>Eimeriorina</taxon>
        <taxon>Eimeriidae</taxon>
        <taxon>Eimeria</taxon>
    </lineage>
</organism>
<dbReference type="CDD" id="cd19514">
    <property type="entry name" value="DMC1"/>
    <property type="match status" value="1"/>
</dbReference>
<dbReference type="EMBL" id="HG721911">
    <property type="protein sequence ID" value="CDJ60710.1"/>
    <property type="molecule type" value="Genomic_DNA"/>
</dbReference>
<dbReference type="GO" id="GO:0000730">
    <property type="term" value="P:DNA recombinase assembly"/>
    <property type="evidence" value="ECO:0007669"/>
    <property type="project" value="TreeGrafter"/>
</dbReference>
<dbReference type="OMA" id="ANPMKPV"/>
<evidence type="ECO:0000256" key="2">
    <source>
        <dbReference type="ARBA" id="ARBA00008897"/>
    </source>
</evidence>
<dbReference type="PROSITE" id="PS50163">
    <property type="entry name" value="RECA_3"/>
    <property type="match status" value="1"/>
</dbReference>
<dbReference type="GO" id="GO:0003697">
    <property type="term" value="F:single-stranded DNA binding"/>
    <property type="evidence" value="ECO:0007669"/>
    <property type="project" value="TreeGrafter"/>
</dbReference>
<dbReference type="SUPFAM" id="SSF47794">
    <property type="entry name" value="Rad51 N-terminal domain-like"/>
    <property type="match status" value="1"/>
</dbReference>
<evidence type="ECO:0000256" key="3">
    <source>
        <dbReference type="ARBA" id="ARBA00022741"/>
    </source>
</evidence>
<dbReference type="InterPro" id="IPR027417">
    <property type="entry name" value="P-loop_NTPase"/>
</dbReference>
<dbReference type="InterPro" id="IPR010995">
    <property type="entry name" value="DNA_repair_Rad51/TF_NusA_a-hlx"/>
</dbReference>
<dbReference type="GO" id="GO:0000794">
    <property type="term" value="C:condensed nuclear chromosome"/>
    <property type="evidence" value="ECO:0007669"/>
    <property type="project" value="TreeGrafter"/>
</dbReference>
<dbReference type="PIRSF" id="PIRSF005856">
    <property type="entry name" value="Rad51"/>
    <property type="match status" value="1"/>
</dbReference>
<dbReference type="SMART" id="SM00382">
    <property type="entry name" value="AAA"/>
    <property type="match status" value="1"/>
</dbReference>
<dbReference type="NCBIfam" id="NF003301">
    <property type="entry name" value="PRK04301.1"/>
    <property type="match status" value="1"/>
</dbReference>
<dbReference type="Pfam" id="PF08423">
    <property type="entry name" value="Rad51"/>
    <property type="match status" value="1"/>
</dbReference>
<dbReference type="InterPro" id="IPR020588">
    <property type="entry name" value="RecA_ATP-bd"/>
</dbReference>
<keyword evidence="4 9" id="KW-0067">ATP-binding</keyword>
<dbReference type="GO" id="GO:0007131">
    <property type="term" value="P:reciprocal meiotic recombination"/>
    <property type="evidence" value="ECO:0007669"/>
    <property type="project" value="InterPro"/>
</dbReference>
<reference evidence="12" key="2">
    <citation type="submission" date="2013-10" db="EMBL/GenBank/DDBJ databases">
        <authorList>
            <person name="Aslett M."/>
        </authorList>
    </citation>
    <scope>NUCLEOTIDE SEQUENCE [LARGE SCALE GENOMIC DNA]</scope>
    <source>
        <strain evidence="12">Weybridge</strain>
    </source>
</reference>
<dbReference type="PANTHER" id="PTHR22942">
    <property type="entry name" value="RECA/RAD51/RADA DNA STRAND-PAIRING FAMILY MEMBER"/>
    <property type="match status" value="1"/>
</dbReference>
<dbReference type="InterPro" id="IPR003593">
    <property type="entry name" value="AAA+_ATPase"/>
</dbReference>
<reference evidence="12" key="1">
    <citation type="submission" date="2013-10" db="EMBL/GenBank/DDBJ databases">
        <title>Genomic analysis of the causative agents of coccidiosis in chickens.</title>
        <authorList>
            <person name="Reid A.J."/>
            <person name="Blake D."/>
            <person name="Billington K."/>
            <person name="Browne H."/>
            <person name="Dunn M."/>
            <person name="Hung S."/>
            <person name="Kawahara F."/>
            <person name="Miranda-Saavedra D."/>
            <person name="Mourier T."/>
            <person name="Nagra H."/>
            <person name="Otto T.D."/>
            <person name="Rawlings N."/>
            <person name="Sanchez A."/>
            <person name="Sanders M."/>
            <person name="Subramaniam C."/>
            <person name="Tay Y."/>
            <person name="Dear P."/>
            <person name="Doerig C."/>
            <person name="Gruber A."/>
            <person name="Parkinson J."/>
            <person name="Shirley M."/>
            <person name="Wan K.L."/>
            <person name="Berriman M."/>
            <person name="Tomley F."/>
            <person name="Pain A."/>
        </authorList>
    </citation>
    <scope>NUCLEOTIDE SEQUENCE [LARGE SCALE GENOMIC DNA]</scope>
    <source>
        <strain evidence="12">Weybridge</strain>
    </source>
</reference>
<accession>U6MGD6</accession>
<dbReference type="PROSITE" id="PS50162">
    <property type="entry name" value="RECA_2"/>
    <property type="match status" value="1"/>
</dbReference>
<evidence type="ECO:0000313" key="13">
    <source>
        <dbReference type="Proteomes" id="UP000030763"/>
    </source>
</evidence>
<evidence type="ECO:0000256" key="1">
    <source>
        <dbReference type="ARBA" id="ARBA00004123"/>
    </source>
</evidence>
<dbReference type="InterPro" id="IPR016467">
    <property type="entry name" value="DNA_recomb/repair_RecA-like"/>
</dbReference>
<evidence type="ECO:0000256" key="9">
    <source>
        <dbReference type="RuleBase" id="RU003422"/>
    </source>
</evidence>
<dbReference type="Gene3D" id="1.10.150.20">
    <property type="entry name" value="5' to 3' exonuclease, C-terminal subdomain"/>
    <property type="match status" value="1"/>
</dbReference>
<dbReference type="InterPro" id="IPR013632">
    <property type="entry name" value="Rad51_C"/>
</dbReference>
<dbReference type="GO" id="GO:0006312">
    <property type="term" value="P:mitotic recombination"/>
    <property type="evidence" value="ECO:0007669"/>
    <property type="project" value="TreeGrafter"/>
</dbReference>
<dbReference type="InterPro" id="IPR020587">
    <property type="entry name" value="RecA_monomer-monomer_interface"/>
</dbReference>
<dbReference type="GO" id="GO:0070192">
    <property type="term" value="P:chromosome organization involved in meiotic cell cycle"/>
    <property type="evidence" value="ECO:0007669"/>
    <property type="project" value="TreeGrafter"/>
</dbReference>
<keyword evidence="8" id="KW-0131">Cell cycle</keyword>
<proteinExistence type="inferred from homology"/>
<dbReference type="RefSeq" id="XP_013337360.1">
    <property type="nucleotide sequence ID" value="XM_013481906.1"/>
</dbReference>